<sequence length="122" mass="14545">RPNFINYTYRDEMISDGIENCLQYVANFNPEKSKNPFAYFTQIIYYAFIRRIQKEKKQTHVRNKMIESQSYEAYTTMEGDDSGYYVRGFDPNVMLPDEDVYKPKKVQSKKSNGLEDFMETKD</sequence>
<protein>
    <submittedName>
        <fullName evidence="1">Uncharacterized protein</fullName>
    </submittedName>
</protein>
<proteinExistence type="predicted"/>
<gene>
    <name evidence="1" type="ORF">METZ01_LOCUS428406</name>
</gene>
<evidence type="ECO:0000313" key="1">
    <source>
        <dbReference type="EMBL" id="SVD75552.1"/>
    </source>
</evidence>
<dbReference type="EMBL" id="UINC01171149">
    <property type="protein sequence ID" value="SVD75552.1"/>
    <property type="molecule type" value="Genomic_DNA"/>
</dbReference>
<feature type="non-terminal residue" evidence="1">
    <location>
        <position position="1"/>
    </location>
</feature>
<accession>A0A382XWR3</accession>
<dbReference type="AlphaFoldDB" id="A0A382XWR3"/>
<name>A0A382XWR3_9ZZZZ</name>
<reference evidence="1" key="1">
    <citation type="submission" date="2018-05" db="EMBL/GenBank/DDBJ databases">
        <authorList>
            <person name="Lanie J.A."/>
            <person name="Ng W.-L."/>
            <person name="Kazmierczak K.M."/>
            <person name="Andrzejewski T.M."/>
            <person name="Davidsen T.M."/>
            <person name="Wayne K.J."/>
            <person name="Tettelin H."/>
            <person name="Glass J.I."/>
            <person name="Rusch D."/>
            <person name="Podicherti R."/>
            <person name="Tsui H.-C.T."/>
            <person name="Winkler M.E."/>
        </authorList>
    </citation>
    <scope>NUCLEOTIDE SEQUENCE</scope>
</reference>
<organism evidence="1">
    <name type="scientific">marine metagenome</name>
    <dbReference type="NCBI Taxonomy" id="408172"/>
    <lineage>
        <taxon>unclassified sequences</taxon>
        <taxon>metagenomes</taxon>
        <taxon>ecological metagenomes</taxon>
    </lineage>
</organism>